<accession>A0A6J0U4Y0</accession>
<dbReference type="RefSeq" id="XP_020653334.2">
    <property type="nucleotide sequence ID" value="XM_020797675.2"/>
</dbReference>
<evidence type="ECO:0000256" key="1">
    <source>
        <dbReference type="ARBA" id="ARBA00004141"/>
    </source>
</evidence>
<dbReference type="PRINTS" id="PR00237">
    <property type="entry name" value="GPCRRHODOPSN"/>
</dbReference>
<keyword evidence="7" id="KW-0552">Olfaction</keyword>
<organism evidence="9 10">
    <name type="scientific">Pogona vitticeps</name>
    <name type="common">central bearded dragon</name>
    <dbReference type="NCBI Taxonomy" id="103695"/>
    <lineage>
        <taxon>Eukaryota</taxon>
        <taxon>Metazoa</taxon>
        <taxon>Chordata</taxon>
        <taxon>Craniata</taxon>
        <taxon>Vertebrata</taxon>
        <taxon>Euteleostomi</taxon>
        <taxon>Lepidosauria</taxon>
        <taxon>Squamata</taxon>
        <taxon>Bifurcata</taxon>
        <taxon>Unidentata</taxon>
        <taxon>Episquamata</taxon>
        <taxon>Toxicofera</taxon>
        <taxon>Iguania</taxon>
        <taxon>Acrodonta</taxon>
        <taxon>Agamidae</taxon>
        <taxon>Amphibolurinae</taxon>
        <taxon>Pogona</taxon>
    </lineage>
</organism>
<feature type="transmembrane region" description="Helical" evidence="7">
    <location>
        <begin position="26"/>
        <end position="49"/>
    </location>
</feature>
<evidence type="ECO:0000256" key="4">
    <source>
        <dbReference type="ARBA" id="ARBA00023136"/>
    </source>
</evidence>
<dbReference type="Pfam" id="PF13853">
    <property type="entry name" value="7tm_4"/>
    <property type="match status" value="1"/>
</dbReference>
<name>A0A6J0U4Y0_9SAUR</name>
<keyword evidence="9" id="KW-1185">Reference proteome</keyword>
<dbReference type="InParanoid" id="A0A6J0U4Y0"/>
<protein>
    <recommendedName>
        <fullName evidence="7">Olfactory receptor</fullName>
    </recommendedName>
</protein>
<comment type="similarity">
    <text evidence="6">Belongs to the G-protein coupled receptor 1 family.</text>
</comment>
<reference evidence="9" key="1">
    <citation type="submission" date="2025-05" db="UniProtKB">
        <authorList>
            <consortium name="RefSeq"/>
        </authorList>
    </citation>
    <scope>NUCLEOTIDE SEQUENCE [LARGE SCALE GENOMIC DNA]</scope>
</reference>
<feature type="transmembrane region" description="Helical" evidence="7">
    <location>
        <begin position="208"/>
        <end position="227"/>
    </location>
</feature>
<feature type="transmembrane region" description="Helical" evidence="7">
    <location>
        <begin position="239"/>
        <end position="262"/>
    </location>
</feature>
<dbReference type="GO" id="GO:0004984">
    <property type="term" value="F:olfactory receptor activity"/>
    <property type="evidence" value="ECO:0007669"/>
    <property type="project" value="InterPro"/>
</dbReference>
<dbReference type="GO" id="GO:0004930">
    <property type="term" value="F:G protein-coupled receptor activity"/>
    <property type="evidence" value="ECO:0007669"/>
    <property type="project" value="UniProtKB-KW"/>
</dbReference>
<dbReference type="InterPro" id="IPR017452">
    <property type="entry name" value="GPCR_Rhodpsn_7TM"/>
</dbReference>
<gene>
    <name evidence="10" type="primary">LOC110081175</name>
</gene>
<dbReference type="GO" id="GO:0005886">
    <property type="term" value="C:plasma membrane"/>
    <property type="evidence" value="ECO:0007669"/>
    <property type="project" value="UniProtKB-SubCell"/>
</dbReference>
<reference evidence="10" key="2">
    <citation type="submission" date="2025-08" db="UniProtKB">
        <authorList>
            <consortium name="RefSeq"/>
        </authorList>
    </citation>
    <scope>IDENTIFICATION</scope>
</reference>
<comment type="subcellular location">
    <subcellularLocation>
        <location evidence="7">Cell membrane</location>
        <topology evidence="7">Multi-pass membrane protein</topology>
    </subcellularLocation>
    <subcellularLocation>
        <location evidence="1">Membrane</location>
        <topology evidence="1">Multi-pass membrane protein</topology>
    </subcellularLocation>
</comment>
<dbReference type="PROSITE" id="PS50262">
    <property type="entry name" value="G_PROTEIN_RECEP_F1_2"/>
    <property type="match status" value="1"/>
</dbReference>
<keyword evidence="5 6" id="KW-0807">Transducer</keyword>
<keyword evidence="4 7" id="KW-0472">Membrane</keyword>
<evidence type="ECO:0000256" key="7">
    <source>
        <dbReference type="RuleBase" id="RU363047"/>
    </source>
</evidence>
<keyword evidence="6" id="KW-0675">Receptor</keyword>
<feature type="transmembrane region" description="Helical" evidence="7">
    <location>
        <begin position="61"/>
        <end position="80"/>
    </location>
</feature>
<dbReference type="SUPFAM" id="SSF81321">
    <property type="entry name" value="Family A G protein-coupled receptor-like"/>
    <property type="match status" value="1"/>
</dbReference>
<dbReference type="Gene3D" id="1.20.1070.10">
    <property type="entry name" value="Rhodopsin 7-helix transmembrane proteins"/>
    <property type="match status" value="1"/>
</dbReference>
<feature type="transmembrane region" description="Helical" evidence="7">
    <location>
        <begin position="141"/>
        <end position="163"/>
    </location>
</feature>
<evidence type="ECO:0000313" key="9">
    <source>
        <dbReference type="Proteomes" id="UP001652642"/>
    </source>
</evidence>
<evidence type="ECO:0000256" key="5">
    <source>
        <dbReference type="ARBA" id="ARBA00023224"/>
    </source>
</evidence>
<evidence type="ECO:0000256" key="2">
    <source>
        <dbReference type="ARBA" id="ARBA00022692"/>
    </source>
</evidence>
<evidence type="ECO:0000256" key="6">
    <source>
        <dbReference type="RuleBase" id="RU000688"/>
    </source>
</evidence>
<proteinExistence type="inferred from homology"/>
<sequence length="315" mass="35799">MASTNRTDLSQIALWGISTQAEHQSLFFLLFLVIYLLALLGNLLIVLLIHVDDHLLQTPMYLFLSHLSLADIFFISTTVPKILTNWISQIKTISYHGCLIQMYFFLTFGNTDNFLLACMAYDRYVAICRPLNYPMVMSHKFCLLLASGSWVISALHSLLYTILISHLSFCDSGEIPYFFCDAYPLLSLSCSDTRFIKILSQTEGMMDILGPFFLIIISYTCIFWEIIKIPTTAGQRKAFSTCGSHLAIVILFYGTISCLYFQPASAYSAKKGTFLSLLYAVVTPMLNPFIYSLRNHDIKAALLRLLGRLRDFLRK</sequence>
<dbReference type="KEGG" id="pvt:110081175"/>
<evidence type="ECO:0000256" key="3">
    <source>
        <dbReference type="ARBA" id="ARBA00022989"/>
    </source>
</evidence>
<dbReference type="AlphaFoldDB" id="A0A6J0U4Y0"/>
<keyword evidence="2 6" id="KW-0812">Transmembrane</keyword>
<evidence type="ECO:0000259" key="8">
    <source>
        <dbReference type="PROSITE" id="PS50262"/>
    </source>
</evidence>
<dbReference type="Proteomes" id="UP001652642">
    <property type="component" value="Chromosome 2"/>
</dbReference>
<evidence type="ECO:0000313" key="10">
    <source>
        <dbReference type="RefSeq" id="XP_020653334.2"/>
    </source>
</evidence>
<feature type="domain" description="G-protein coupled receptors family 1 profile" evidence="8">
    <location>
        <begin position="41"/>
        <end position="291"/>
    </location>
</feature>
<dbReference type="CDD" id="cd15235">
    <property type="entry name" value="7tmA_OR1A-like"/>
    <property type="match status" value="1"/>
</dbReference>
<keyword evidence="6" id="KW-0297">G-protein coupled receptor</keyword>
<dbReference type="InterPro" id="IPR000276">
    <property type="entry name" value="GPCR_Rhodpsn"/>
</dbReference>
<keyword evidence="3 7" id="KW-1133">Transmembrane helix</keyword>
<dbReference type="GeneID" id="110081175"/>
<dbReference type="OrthoDB" id="9444602at2759"/>
<feature type="transmembrane region" description="Helical" evidence="7">
    <location>
        <begin position="100"/>
        <end position="121"/>
    </location>
</feature>
<dbReference type="PRINTS" id="PR00245">
    <property type="entry name" value="OLFACTORYR"/>
</dbReference>
<keyword evidence="7" id="KW-1003">Cell membrane</keyword>
<feature type="transmembrane region" description="Helical" evidence="7">
    <location>
        <begin position="274"/>
        <end position="293"/>
    </location>
</feature>
<dbReference type="PANTHER" id="PTHR48001">
    <property type="entry name" value="OLFACTORY RECEPTOR"/>
    <property type="match status" value="1"/>
</dbReference>
<dbReference type="PROSITE" id="PS00237">
    <property type="entry name" value="G_PROTEIN_RECEP_F1_1"/>
    <property type="match status" value="1"/>
</dbReference>
<dbReference type="InterPro" id="IPR000725">
    <property type="entry name" value="Olfact_rcpt"/>
</dbReference>
<keyword evidence="7" id="KW-0716">Sensory transduction</keyword>